<dbReference type="GO" id="GO:0006730">
    <property type="term" value="P:one-carbon metabolic process"/>
    <property type="evidence" value="ECO:0007669"/>
    <property type="project" value="TreeGrafter"/>
</dbReference>
<dbReference type="CDD" id="cd02440">
    <property type="entry name" value="AdoMet_MTases"/>
    <property type="match status" value="1"/>
</dbReference>
<dbReference type="GO" id="GO:0042802">
    <property type="term" value="F:identical protein binding"/>
    <property type="evidence" value="ECO:0007669"/>
    <property type="project" value="TreeGrafter"/>
</dbReference>
<evidence type="ECO:0000259" key="4">
    <source>
        <dbReference type="Pfam" id="PF13649"/>
    </source>
</evidence>
<keyword evidence="2" id="KW-0808">Transferase</keyword>
<dbReference type="AlphaFoldDB" id="A0A0S8FQQ8"/>
<dbReference type="InterPro" id="IPR041698">
    <property type="entry name" value="Methyltransf_25"/>
</dbReference>
<dbReference type="GO" id="GO:0051289">
    <property type="term" value="P:protein homotetramerization"/>
    <property type="evidence" value="ECO:0007669"/>
    <property type="project" value="TreeGrafter"/>
</dbReference>
<dbReference type="GO" id="GO:0032259">
    <property type="term" value="P:methylation"/>
    <property type="evidence" value="ECO:0007669"/>
    <property type="project" value="UniProtKB-KW"/>
</dbReference>
<dbReference type="GO" id="GO:0005829">
    <property type="term" value="C:cytosol"/>
    <property type="evidence" value="ECO:0007669"/>
    <property type="project" value="TreeGrafter"/>
</dbReference>
<name>A0A0S8FQQ8_UNCW3</name>
<reference evidence="5 6" key="1">
    <citation type="journal article" date="2015" name="Microbiome">
        <title>Genomic resolution of linkages in carbon, nitrogen, and sulfur cycling among widespread estuary sediment bacteria.</title>
        <authorList>
            <person name="Baker B.J."/>
            <person name="Lazar C.S."/>
            <person name="Teske A.P."/>
            <person name="Dick G.J."/>
        </authorList>
    </citation>
    <scope>NUCLEOTIDE SEQUENCE [LARGE SCALE GENOMIC DNA]</scope>
    <source>
        <strain evidence="5">SM23_42</strain>
    </source>
</reference>
<dbReference type="GO" id="GO:0046500">
    <property type="term" value="P:S-adenosylmethionine metabolic process"/>
    <property type="evidence" value="ECO:0007669"/>
    <property type="project" value="TreeGrafter"/>
</dbReference>
<dbReference type="PANTHER" id="PTHR16458:SF2">
    <property type="entry name" value="GLYCINE N-METHYLTRANSFERASE"/>
    <property type="match status" value="1"/>
</dbReference>
<proteinExistence type="predicted"/>
<evidence type="ECO:0000313" key="6">
    <source>
        <dbReference type="Proteomes" id="UP000051373"/>
    </source>
</evidence>
<dbReference type="GO" id="GO:1901052">
    <property type="term" value="P:sarcosine metabolic process"/>
    <property type="evidence" value="ECO:0007669"/>
    <property type="project" value="TreeGrafter"/>
</dbReference>
<dbReference type="Gene3D" id="2.20.25.110">
    <property type="entry name" value="S-adenosyl-L-methionine-dependent methyltransferases"/>
    <property type="match status" value="1"/>
</dbReference>
<dbReference type="SUPFAM" id="SSF53335">
    <property type="entry name" value="S-adenosyl-L-methionine-dependent methyltransferases"/>
    <property type="match status" value="1"/>
</dbReference>
<keyword evidence="1" id="KW-0489">Methyltransferase</keyword>
<dbReference type="GO" id="GO:0006111">
    <property type="term" value="P:regulation of gluconeogenesis"/>
    <property type="evidence" value="ECO:0007669"/>
    <property type="project" value="TreeGrafter"/>
</dbReference>
<sequence length="250" mass="29221">MAKDRYQDFAERYDLFHEKFGEHKPVYRTFFQKLFVENKIHSVLDCACGTGHDLHLFHSLGCEVVGSDVSDSMLARARKNLKGLNIKIPLHKIDYRVLHKHLKRKFDAVACLSSSILHMSDKKEVIRAFLSMRRVMCENGMLVLTQGTTDKQWKLKPRFILSSSKEDFSRLFVIDYTERGARYHVLDIPHGKPKQDLKVWYVDYEQMLLKDDYSKLLQLAGFSNIRFYGSYKFEPYTKKGSDVLIAVARK</sequence>
<dbReference type="GO" id="GO:0016594">
    <property type="term" value="F:glycine binding"/>
    <property type="evidence" value="ECO:0007669"/>
    <property type="project" value="TreeGrafter"/>
</dbReference>
<evidence type="ECO:0000256" key="3">
    <source>
        <dbReference type="ARBA" id="ARBA00022691"/>
    </source>
</evidence>
<accession>A0A0S8FQQ8</accession>
<dbReference type="Gene3D" id="3.40.50.150">
    <property type="entry name" value="Vaccinia Virus protein VP39"/>
    <property type="match status" value="1"/>
</dbReference>
<dbReference type="Pfam" id="PF13649">
    <property type="entry name" value="Methyltransf_25"/>
    <property type="match status" value="1"/>
</dbReference>
<dbReference type="InterPro" id="IPR029063">
    <property type="entry name" value="SAM-dependent_MTases_sf"/>
</dbReference>
<evidence type="ECO:0000256" key="1">
    <source>
        <dbReference type="ARBA" id="ARBA00022603"/>
    </source>
</evidence>
<protein>
    <recommendedName>
        <fullName evidence="4">Methyltransferase domain-containing protein</fullName>
    </recommendedName>
</protein>
<dbReference type="Proteomes" id="UP000051373">
    <property type="component" value="Unassembled WGS sequence"/>
</dbReference>
<evidence type="ECO:0000256" key="2">
    <source>
        <dbReference type="ARBA" id="ARBA00022679"/>
    </source>
</evidence>
<keyword evidence="3" id="KW-0949">S-adenosyl-L-methionine</keyword>
<dbReference type="EMBL" id="LJUJ01000020">
    <property type="protein sequence ID" value="KPK63046.1"/>
    <property type="molecule type" value="Genomic_DNA"/>
</dbReference>
<evidence type="ECO:0000313" key="5">
    <source>
        <dbReference type="EMBL" id="KPK63046.1"/>
    </source>
</evidence>
<dbReference type="GO" id="GO:1904047">
    <property type="term" value="F:S-adenosyl-L-methionine binding"/>
    <property type="evidence" value="ECO:0007669"/>
    <property type="project" value="TreeGrafter"/>
</dbReference>
<organism evidence="5 6">
    <name type="scientific">candidate division WOR_3 bacterium SM23_42</name>
    <dbReference type="NCBI Taxonomy" id="1703779"/>
    <lineage>
        <taxon>Bacteria</taxon>
        <taxon>Bacteria division WOR-3</taxon>
    </lineage>
</organism>
<dbReference type="InterPro" id="IPR014369">
    <property type="entry name" value="Gly/Sar_N_MeTrfase"/>
</dbReference>
<comment type="caution">
    <text evidence="5">The sequence shown here is derived from an EMBL/GenBank/DDBJ whole genome shotgun (WGS) entry which is preliminary data.</text>
</comment>
<gene>
    <name evidence="5" type="ORF">AMJ83_08700</name>
</gene>
<dbReference type="GO" id="GO:0017174">
    <property type="term" value="F:glycine N-methyltransferase activity"/>
    <property type="evidence" value="ECO:0007669"/>
    <property type="project" value="InterPro"/>
</dbReference>
<dbReference type="GO" id="GO:0046498">
    <property type="term" value="P:S-adenosylhomocysteine metabolic process"/>
    <property type="evidence" value="ECO:0007669"/>
    <property type="project" value="TreeGrafter"/>
</dbReference>
<feature type="domain" description="Methyltransferase" evidence="4">
    <location>
        <begin position="43"/>
        <end position="140"/>
    </location>
</feature>
<dbReference type="STRING" id="1703779.AMJ83_08700"/>
<dbReference type="PANTHER" id="PTHR16458">
    <property type="entry name" value="GLYCINE N-METHYLTRANSFERASE"/>
    <property type="match status" value="1"/>
</dbReference>